<proteinExistence type="predicted"/>
<evidence type="ECO:0000259" key="1">
    <source>
        <dbReference type="Pfam" id="PF01593"/>
    </source>
</evidence>
<dbReference type="Gene3D" id="3.50.50.60">
    <property type="entry name" value="FAD/NAD(P)-binding domain"/>
    <property type="match status" value="2"/>
</dbReference>
<organism evidence="2 3">
    <name type="scientific">Ditylenchus dipsaci</name>
    <dbReference type="NCBI Taxonomy" id="166011"/>
    <lineage>
        <taxon>Eukaryota</taxon>
        <taxon>Metazoa</taxon>
        <taxon>Ecdysozoa</taxon>
        <taxon>Nematoda</taxon>
        <taxon>Chromadorea</taxon>
        <taxon>Rhabditida</taxon>
        <taxon>Tylenchina</taxon>
        <taxon>Tylenchomorpha</taxon>
        <taxon>Sphaerularioidea</taxon>
        <taxon>Anguinidae</taxon>
        <taxon>Anguininae</taxon>
        <taxon>Ditylenchus</taxon>
    </lineage>
</organism>
<dbReference type="AlphaFoldDB" id="A0A915D5P3"/>
<name>A0A915D5P3_9BILA</name>
<dbReference type="InterPro" id="IPR036188">
    <property type="entry name" value="FAD/NAD-bd_sf"/>
</dbReference>
<dbReference type="GO" id="GO:0016491">
    <property type="term" value="F:oxidoreductase activity"/>
    <property type="evidence" value="ECO:0007669"/>
    <property type="project" value="InterPro"/>
</dbReference>
<dbReference type="Proteomes" id="UP000887574">
    <property type="component" value="Unplaced"/>
</dbReference>
<reference evidence="3" key="1">
    <citation type="submission" date="2022-11" db="UniProtKB">
        <authorList>
            <consortium name="WormBaseParasite"/>
        </authorList>
    </citation>
    <scope>IDENTIFICATION</scope>
</reference>
<dbReference type="SUPFAM" id="SSF51971">
    <property type="entry name" value="Nucleotide-binding domain"/>
    <property type="match status" value="1"/>
</dbReference>
<feature type="domain" description="Amine oxidase" evidence="1">
    <location>
        <begin position="19"/>
        <end position="175"/>
    </location>
</feature>
<evidence type="ECO:0000313" key="2">
    <source>
        <dbReference type="Proteomes" id="UP000887574"/>
    </source>
</evidence>
<protein>
    <submittedName>
        <fullName evidence="3">Amine oxidase domain-containing protein</fullName>
    </submittedName>
</protein>
<dbReference type="Pfam" id="PF01593">
    <property type="entry name" value="Amino_oxidase"/>
    <property type="match status" value="1"/>
</dbReference>
<evidence type="ECO:0000313" key="3">
    <source>
        <dbReference type="WBParaSite" id="jg16273"/>
    </source>
</evidence>
<keyword evidence="2" id="KW-1185">Reference proteome</keyword>
<dbReference type="InterPro" id="IPR002937">
    <property type="entry name" value="Amino_oxidase"/>
</dbReference>
<accession>A0A915D5P3</accession>
<dbReference type="WBParaSite" id="jg16273">
    <property type="protein sequence ID" value="jg16273"/>
    <property type="gene ID" value="jg16273"/>
</dbReference>
<sequence length="401" mass="46344">MGALYRLFQLHGNSVIDDFDVILIEQEAEAGGLARTITDKHGFSWDLGVHITGTSKYPEFLRVLQESIPEWNAVQRCVKADMSHAMDELENEKSQLPGSSQSSFNDYAKNYVPYPVQNSIPYFSKQLKQKCLEDLEQLNGGYNNDQQDNGEHNQPDFNDNFSDFSRKIFGPTLQSIFIRPYNEKVWTVKLEEMSCKWVKGRVPRIDPELIRQRSTASLQQLAFIEEQRNQTVFRYPAKCKGHSKVILVGVGLHLPQSELAQKLSWAYYPRPEVVFYRCTLLSNFSRELTPDPEKYWSVLCEIGTRPEQPVNKQDLIRQTIQGLISVGIVDKEEQVHSSWLMELPFGYPVPTLDRDEVLENCHKTFHQNDIYSRGRFGGWRYEISNQDHSFESGLQLMIAFC</sequence>